<feature type="transmembrane region" description="Helical" evidence="1">
    <location>
        <begin position="12"/>
        <end position="32"/>
    </location>
</feature>
<sequence>LSQEGNNFGKAIGLAVFYSLCSVLFVASGILGSFEGEIFGYSSVVTALLGRAFGSLWPTLLLLVYPPKVKTYLKCFSLK</sequence>
<proteinExistence type="predicted"/>
<protein>
    <submittedName>
        <fullName evidence="2">Uncharacterized protein</fullName>
    </submittedName>
</protein>
<keyword evidence="1" id="KW-0472">Membrane</keyword>
<accession>E4YK76</accession>
<organism evidence="2">
    <name type="scientific">Oikopleura dioica</name>
    <name type="common">Tunicate</name>
    <dbReference type="NCBI Taxonomy" id="34765"/>
    <lineage>
        <taxon>Eukaryota</taxon>
        <taxon>Metazoa</taxon>
        <taxon>Chordata</taxon>
        <taxon>Tunicata</taxon>
        <taxon>Appendicularia</taxon>
        <taxon>Copelata</taxon>
        <taxon>Oikopleuridae</taxon>
        <taxon>Oikopleura</taxon>
    </lineage>
</organism>
<name>E4YK76_OIKDI</name>
<dbReference type="Proteomes" id="UP000011014">
    <property type="component" value="Unassembled WGS sequence"/>
</dbReference>
<feature type="non-terminal residue" evidence="2">
    <location>
        <position position="1"/>
    </location>
</feature>
<keyword evidence="1" id="KW-0812">Transmembrane</keyword>
<dbReference type="AlphaFoldDB" id="E4YK76"/>
<keyword evidence="1" id="KW-1133">Transmembrane helix</keyword>
<evidence type="ECO:0000313" key="2">
    <source>
        <dbReference type="EMBL" id="CBY35887.1"/>
    </source>
</evidence>
<gene>
    <name evidence="2" type="ORF">GSOID_T00028359001</name>
</gene>
<evidence type="ECO:0000256" key="1">
    <source>
        <dbReference type="SAM" id="Phobius"/>
    </source>
</evidence>
<reference evidence="2" key="1">
    <citation type="journal article" date="2010" name="Science">
        <title>Plasticity of animal genome architecture unmasked by rapid evolution of a pelagic tunicate.</title>
        <authorList>
            <person name="Denoeud F."/>
            <person name="Henriet S."/>
            <person name="Mungpakdee S."/>
            <person name="Aury J.M."/>
            <person name="Da Silva C."/>
            <person name="Brinkmann H."/>
            <person name="Mikhaleva J."/>
            <person name="Olsen L.C."/>
            <person name="Jubin C."/>
            <person name="Canestro C."/>
            <person name="Bouquet J.M."/>
            <person name="Danks G."/>
            <person name="Poulain J."/>
            <person name="Campsteijn C."/>
            <person name="Adamski M."/>
            <person name="Cross I."/>
            <person name="Yadetie F."/>
            <person name="Muffato M."/>
            <person name="Louis A."/>
            <person name="Butcher S."/>
            <person name="Tsagkogeorga G."/>
            <person name="Konrad A."/>
            <person name="Singh S."/>
            <person name="Jensen M.F."/>
            <person name="Cong E.H."/>
            <person name="Eikeseth-Otteraa H."/>
            <person name="Noel B."/>
            <person name="Anthouard V."/>
            <person name="Porcel B.M."/>
            <person name="Kachouri-Lafond R."/>
            <person name="Nishino A."/>
            <person name="Ugolini M."/>
            <person name="Chourrout P."/>
            <person name="Nishida H."/>
            <person name="Aasland R."/>
            <person name="Huzurbazar S."/>
            <person name="Westhof E."/>
            <person name="Delsuc F."/>
            <person name="Lehrach H."/>
            <person name="Reinhardt R."/>
            <person name="Weissenbach J."/>
            <person name="Roy S.W."/>
            <person name="Artiguenave F."/>
            <person name="Postlethwait J.H."/>
            <person name="Manak J.R."/>
            <person name="Thompson E.M."/>
            <person name="Jaillon O."/>
            <person name="Du Pasquier L."/>
            <person name="Boudinot P."/>
            <person name="Liberles D.A."/>
            <person name="Volff J.N."/>
            <person name="Philippe H."/>
            <person name="Lenhard B."/>
            <person name="Roest Crollius H."/>
            <person name="Wincker P."/>
            <person name="Chourrout D."/>
        </authorList>
    </citation>
    <scope>NUCLEOTIDE SEQUENCE [LARGE SCALE GENOMIC DNA]</scope>
</reference>
<dbReference type="EMBL" id="FN654692">
    <property type="protein sequence ID" value="CBY35887.1"/>
    <property type="molecule type" value="Genomic_DNA"/>
</dbReference>
<feature type="transmembrane region" description="Helical" evidence="1">
    <location>
        <begin position="38"/>
        <end position="64"/>
    </location>
</feature>